<dbReference type="EMBL" id="BAABIK010000019">
    <property type="protein sequence ID" value="GAA4947950.1"/>
    <property type="molecule type" value="Genomic_DNA"/>
</dbReference>
<organism evidence="3 4">
    <name type="scientific">Streptomonospora halophila</name>
    <dbReference type="NCBI Taxonomy" id="427369"/>
    <lineage>
        <taxon>Bacteria</taxon>
        <taxon>Bacillati</taxon>
        <taxon>Actinomycetota</taxon>
        <taxon>Actinomycetes</taxon>
        <taxon>Streptosporangiales</taxon>
        <taxon>Nocardiopsidaceae</taxon>
        <taxon>Streptomonospora</taxon>
    </lineage>
</organism>
<dbReference type="RefSeq" id="WP_345557469.1">
    <property type="nucleotide sequence ID" value="NZ_BAABIK010000019.1"/>
</dbReference>
<evidence type="ECO:0000313" key="3">
    <source>
        <dbReference type="EMBL" id="GAA4947950.1"/>
    </source>
</evidence>
<evidence type="ECO:0000259" key="2">
    <source>
        <dbReference type="Pfam" id="PF04738"/>
    </source>
</evidence>
<gene>
    <name evidence="3" type="ORF">GCM10023224_34760</name>
</gene>
<feature type="compositionally biased region" description="Acidic residues" evidence="1">
    <location>
        <begin position="429"/>
        <end position="440"/>
    </location>
</feature>
<accession>A0ABP9GMN1</accession>
<dbReference type="Pfam" id="PF04738">
    <property type="entry name" value="Lant_dehydr_N"/>
    <property type="match status" value="1"/>
</dbReference>
<keyword evidence="4" id="KW-1185">Reference proteome</keyword>
<dbReference type="InterPro" id="IPR006827">
    <property type="entry name" value="Lant_deHydtase_N"/>
</dbReference>
<feature type="compositionally biased region" description="Low complexity" evidence="1">
    <location>
        <begin position="441"/>
        <end position="450"/>
    </location>
</feature>
<feature type="domain" description="Lantibiotic dehydratase N-terminal" evidence="2">
    <location>
        <begin position="163"/>
        <end position="847"/>
    </location>
</feature>
<evidence type="ECO:0000313" key="4">
    <source>
        <dbReference type="Proteomes" id="UP001499993"/>
    </source>
</evidence>
<reference evidence="4" key="1">
    <citation type="journal article" date="2019" name="Int. J. Syst. Evol. Microbiol.">
        <title>The Global Catalogue of Microorganisms (GCM) 10K type strain sequencing project: providing services to taxonomists for standard genome sequencing and annotation.</title>
        <authorList>
            <consortium name="The Broad Institute Genomics Platform"/>
            <consortium name="The Broad Institute Genome Sequencing Center for Infectious Disease"/>
            <person name="Wu L."/>
            <person name="Ma J."/>
        </authorList>
    </citation>
    <scope>NUCLEOTIDE SEQUENCE [LARGE SCALE GENOMIC DNA]</scope>
    <source>
        <strain evidence="4">JCM 18123</strain>
    </source>
</reference>
<proteinExistence type="predicted"/>
<feature type="region of interest" description="Disordered" evidence="1">
    <location>
        <begin position="429"/>
        <end position="450"/>
    </location>
</feature>
<sequence length="934" mass="100007">MSRDTVDRELPVALEQAPVLPNGARVATPPVVRTAGLPVRVLDALRFTRSFAAVDEAARLGERVEDEGRRLADSLYDVIGTLGGGPPKPGVVGLRRALHRSRPPRPAEWNEQVAGVLPRPLADRIRRWTADLGALKRAVGELPAVLAEEEAAKCGELRAVAEDTGLRRALSQSSPTLYAEVRKWLGDDAHPPRRQSLVALAKYVARASAKTSPYSTFMVTGVGVWTPDGPAVRDIGTRRVRSVVELDGLLVQTLVAALCTDPRLAPALRLRLNPSATVRDGHVSFAGRRPAEPVLTMPATPAVRACMDLLDTRPAPTWAGLRDALVAADGGARASSDSVDSFVAGLVDLGLVERLSPVSDLAGDPLGELADWLSSCGGERPAGVLALVQRVRSEARRDVPVADLTGHHERQRRLMGAIGDLAARVEGLSEGDADSGEQSETEAGAAQATEADSAASKWTFYENAVYTDPAAACSFARWEPALLDLDVLRRWLAPFDPSLPLRLALAAYFRERFGTAARVPVLTLHRALQDELRRDGAPEQTPAAREVVRLLHAKAHLVRPVAGSTLPRLRKLSRIQAEARDAVLGGRGTGPAAQCGTVLADPARLAALSARWPPWVAAAESLACYVQPTGARDAPSLVLNAVQNGHGRGRSRVLHLLDQAGCAAGDLVAGSPEPGGRAMAELGGRFASSVNVRSAAAPYELDYPFTTSRRPARRRIRPGDCVAVHDSRTGLVRLTCDALGTEVVPLHLGMLGDLFLPAAAQFLTQCFGRSFYTYPSASLVADAPPRTPASVTAYPRVAVGSAILRRAAWAAPMQHVPRRQGGETETDYWLRLLRWLREHGVPTRCFVRVWADPAQPGGGAGTGRTWMVDKAHKPVYVDFANWYLVLAFQRMLDGSAAMAVFEEALPDPGEARTTGGGAVTEFLVEISEPGRRNG</sequence>
<name>A0ABP9GMN1_9ACTN</name>
<dbReference type="Proteomes" id="UP001499993">
    <property type="component" value="Unassembled WGS sequence"/>
</dbReference>
<protein>
    <recommendedName>
        <fullName evidence="2">Lantibiotic dehydratase N-terminal domain-containing protein</fullName>
    </recommendedName>
</protein>
<comment type="caution">
    <text evidence="3">The sequence shown here is derived from an EMBL/GenBank/DDBJ whole genome shotgun (WGS) entry which is preliminary data.</text>
</comment>
<evidence type="ECO:0000256" key="1">
    <source>
        <dbReference type="SAM" id="MobiDB-lite"/>
    </source>
</evidence>